<name>A0A6L6QBJ6_9BURK</name>
<dbReference type="SUPFAM" id="SSF53335">
    <property type="entry name" value="S-adenosyl-L-methionine-dependent methyltransferases"/>
    <property type="match status" value="1"/>
</dbReference>
<dbReference type="InterPro" id="IPR029063">
    <property type="entry name" value="SAM-dependent_MTases_sf"/>
</dbReference>
<dbReference type="GO" id="GO:0032259">
    <property type="term" value="P:methylation"/>
    <property type="evidence" value="ECO:0007669"/>
    <property type="project" value="UniProtKB-KW"/>
</dbReference>
<keyword evidence="2" id="KW-1185">Reference proteome</keyword>
<sequence length="189" mass="21711">MTEYRNNILALAQPMLQPLECESVLDFGCGDGFFAKNFAATLWPEKITPLDVYKRPNCLVDPVIYSGDTIPFNDRQFTLTYAIDVLHHCASPEASLLDLIRCTDRYLFIKDHTYSSPLGYAALCILDELGNRRFRIPSLYHYQRRWDWIKLIESHGMRRVALQPAVPVHTGLLGAMTNGLQFIGMWERI</sequence>
<comment type="caution">
    <text evidence="1">The sequence shown here is derived from an EMBL/GenBank/DDBJ whole genome shotgun (WGS) entry which is preliminary data.</text>
</comment>
<keyword evidence="1" id="KW-0489">Methyltransferase</keyword>
<keyword evidence="1" id="KW-0808">Transferase</keyword>
<protein>
    <submittedName>
        <fullName evidence="1">Methyltransferase domain-containing protein</fullName>
    </submittedName>
</protein>
<evidence type="ECO:0000313" key="2">
    <source>
        <dbReference type="Proteomes" id="UP000472320"/>
    </source>
</evidence>
<dbReference type="Gene3D" id="3.40.50.150">
    <property type="entry name" value="Vaccinia Virus protein VP39"/>
    <property type="match status" value="1"/>
</dbReference>
<dbReference type="AlphaFoldDB" id="A0A6L6QBJ6"/>
<dbReference type="Pfam" id="PF13489">
    <property type="entry name" value="Methyltransf_23"/>
    <property type="match status" value="1"/>
</dbReference>
<dbReference type="EMBL" id="WNKX01000002">
    <property type="protein sequence ID" value="MTW09590.1"/>
    <property type="molecule type" value="Genomic_DNA"/>
</dbReference>
<proteinExistence type="predicted"/>
<reference evidence="1 2" key="1">
    <citation type="submission" date="2019-11" db="EMBL/GenBank/DDBJ databases">
        <title>Type strains purchased from KCTC, JCM and DSMZ.</title>
        <authorList>
            <person name="Lu H."/>
        </authorList>
    </citation>
    <scope>NUCLEOTIDE SEQUENCE [LARGE SCALE GENOMIC DNA]</scope>
    <source>
        <strain evidence="1 2">JCM 31587</strain>
    </source>
</reference>
<dbReference type="RefSeq" id="WP_155452570.1">
    <property type="nucleotide sequence ID" value="NZ_WNKX01000002.1"/>
</dbReference>
<gene>
    <name evidence="1" type="ORF">GM658_03165</name>
</gene>
<evidence type="ECO:0000313" key="1">
    <source>
        <dbReference type="EMBL" id="MTW09590.1"/>
    </source>
</evidence>
<accession>A0A6L6QBJ6</accession>
<dbReference type="OrthoDB" id="8769632at2"/>
<dbReference type="GO" id="GO:0008168">
    <property type="term" value="F:methyltransferase activity"/>
    <property type="evidence" value="ECO:0007669"/>
    <property type="project" value="UniProtKB-KW"/>
</dbReference>
<dbReference type="Proteomes" id="UP000472320">
    <property type="component" value="Unassembled WGS sequence"/>
</dbReference>
<organism evidence="1 2">
    <name type="scientific">Massilia eburnea</name>
    <dbReference type="NCBI Taxonomy" id="1776165"/>
    <lineage>
        <taxon>Bacteria</taxon>
        <taxon>Pseudomonadati</taxon>
        <taxon>Pseudomonadota</taxon>
        <taxon>Betaproteobacteria</taxon>
        <taxon>Burkholderiales</taxon>
        <taxon>Oxalobacteraceae</taxon>
        <taxon>Telluria group</taxon>
        <taxon>Massilia</taxon>
    </lineage>
</organism>